<keyword evidence="4 5" id="KW-0472">Membrane</keyword>
<feature type="transmembrane region" description="Helical" evidence="5">
    <location>
        <begin position="230"/>
        <end position="249"/>
    </location>
</feature>
<dbReference type="AlphaFoldDB" id="A0A560AGG6"/>
<comment type="caution">
    <text evidence="6">The sequence shown here is derived from an EMBL/GenBank/DDBJ whole genome shotgun (WGS) entry which is preliminary data.</text>
</comment>
<evidence type="ECO:0000256" key="5">
    <source>
        <dbReference type="RuleBase" id="RU363041"/>
    </source>
</evidence>
<dbReference type="PANTHER" id="PTHR43483:SF3">
    <property type="entry name" value="MEMBRANE TRANSPORTER PROTEIN HI_0806-RELATED"/>
    <property type="match status" value="1"/>
</dbReference>
<evidence type="ECO:0000313" key="6">
    <source>
        <dbReference type="EMBL" id="TWA59463.1"/>
    </source>
</evidence>
<reference evidence="6 7" key="1">
    <citation type="submission" date="2019-06" db="EMBL/GenBank/DDBJ databases">
        <title>Genomic Encyclopedia of Type Strains, Phase IV (KMG-V): Genome sequencing to study the core and pangenomes of soil and plant-associated prokaryotes.</title>
        <authorList>
            <person name="Whitman W."/>
        </authorList>
    </citation>
    <scope>NUCLEOTIDE SEQUENCE [LARGE SCALE GENOMIC DNA]</scope>
    <source>
        <strain evidence="6 7">BR 11796</strain>
    </source>
</reference>
<sequence length="283" mass="28535">MAGHPVTGLGIAAVPQLPILGGGLLLAGGFAGLAAGMMGVGGGIVIVPVLYHLFTALGVDEAVRMHVAVGTSLATIIATSLTSLNAHRRRGAVDGELLRAWGPAIFLGVLAGTAVAGVVRGPVLTAVFAGMAVLVTLHMLFGKPEWRIADGLPSGAPRQGLAGGIGMMSAMMGIGGGTLSVPILTLFGYPIHRAVGTAAALGFIIGVPGTVGFVLTGWNVPGRPDFSLGYVNLLGLALILPASMAMAPLGARLAHSLDTRVLRRVFALFLGLTAARMIHGLLP</sequence>
<dbReference type="InterPro" id="IPR002781">
    <property type="entry name" value="TM_pro_TauE-like"/>
</dbReference>
<dbReference type="EMBL" id="VITF01000025">
    <property type="protein sequence ID" value="TWA59463.1"/>
    <property type="molecule type" value="Genomic_DNA"/>
</dbReference>
<protein>
    <recommendedName>
        <fullName evidence="5">Probable membrane transporter protein</fullName>
    </recommendedName>
</protein>
<feature type="transmembrane region" description="Helical" evidence="5">
    <location>
        <begin position="261"/>
        <end position="282"/>
    </location>
</feature>
<gene>
    <name evidence="6" type="ORF">FBZ82_12530</name>
</gene>
<feature type="transmembrane region" description="Helical" evidence="5">
    <location>
        <begin position="194"/>
        <end position="218"/>
    </location>
</feature>
<evidence type="ECO:0000256" key="2">
    <source>
        <dbReference type="ARBA" id="ARBA00022692"/>
    </source>
</evidence>
<keyword evidence="3 5" id="KW-1133">Transmembrane helix</keyword>
<evidence type="ECO:0000256" key="1">
    <source>
        <dbReference type="ARBA" id="ARBA00004141"/>
    </source>
</evidence>
<dbReference type="RefSeq" id="WP_247883439.1">
    <property type="nucleotide sequence ID" value="NZ_VITF01000025.1"/>
</dbReference>
<organism evidence="6 7">
    <name type="scientific">Azospirillum brasilense</name>
    <dbReference type="NCBI Taxonomy" id="192"/>
    <lineage>
        <taxon>Bacteria</taxon>
        <taxon>Pseudomonadati</taxon>
        <taxon>Pseudomonadota</taxon>
        <taxon>Alphaproteobacteria</taxon>
        <taxon>Rhodospirillales</taxon>
        <taxon>Azospirillaceae</taxon>
        <taxon>Azospirillum</taxon>
    </lineage>
</organism>
<accession>A0A560AGG6</accession>
<dbReference type="Pfam" id="PF01925">
    <property type="entry name" value="TauE"/>
    <property type="match status" value="1"/>
</dbReference>
<feature type="transmembrane region" description="Helical" evidence="5">
    <location>
        <begin position="123"/>
        <end position="141"/>
    </location>
</feature>
<comment type="similarity">
    <text evidence="5">Belongs to the 4-toluene sulfonate uptake permease (TSUP) (TC 2.A.102) family.</text>
</comment>
<evidence type="ECO:0000256" key="4">
    <source>
        <dbReference type="ARBA" id="ARBA00023136"/>
    </source>
</evidence>
<feature type="transmembrane region" description="Helical" evidence="5">
    <location>
        <begin position="98"/>
        <end position="116"/>
    </location>
</feature>
<evidence type="ECO:0000256" key="3">
    <source>
        <dbReference type="ARBA" id="ARBA00022989"/>
    </source>
</evidence>
<name>A0A560AGG6_AZOBR</name>
<feature type="transmembrane region" description="Helical" evidence="5">
    <location>
        <begin position="66"/>
        <end position="86"/>
    </location>
</feature>
<keyword evidence="2 5" id="KW-0812">Transmembrane</keyword>
<evidence type="ECO:0000313" key="7">
    <source>
        <dbReference type="Proteomes" id="UP000316083"/>
    </source>
</evidence>
<dbReference type="Proteomes" id="UP000316083">
    <property type="component" value="Unassembled WGS sequence"/>
</dbReference>
<proteinExistence type="inferred from homology"/>
<comment type="subcellular location">
    <subcellularLocation>
        <location evidence="5">Cell membrane</location>
        <topology evidence="5">Multi-pass membrane protein</topology>
    </subcellularLocation>
    <subcellularLocation>
        <location evidence="1">Membrane</location>
        <topology evidence="1">Multi-pass membrane protein</topology>
    </subcellularLocation>
</comment>
<keyword evidence="5" id="KW-1003">Cell membrane</keyword>
<feature type="transmembrane region" description="Helical" evidence="5">
    <location>
        <begin position="161"/>
        <end position="187"/>
    </location>
</feature>
<dbReference type="GO" id="GO:0005886">
    <property type="term" value="C:plasma membrane"/>
    <property type="evidence" value="ECO:0007669"/>
    <property type="project" value="UniProtKB-SubCell"/>
</dbReference>
<dbReference type="PANTHER" id="PTHR43483">
    <property type="entry name" value="MEMBRANE TRANSPORTER PROTEIN HI_0806-RELATED"/>
    <property type="match status" value="1"/>
</dbReference>
<feature type="transmembrane region" description="Helical" evidence="5">
    <location>
        <begin position="24"/>
        <end position="54"/>
    </location>
</feature>